<feature type="binding site" evidence="10">
    <location>
        <position position="164"/>
    </location>
    <ligand>
        <name>[4Fe-4S] cluster</name>
        <dbReference type="ChEBI" id="CHEBI:49883"/>
        <label>2</label>
        <note>4Fe-4S-S-AdoMet</note>
    </ligand>
</feature>
<dbReference type="InterPro" id="IPR020612">
    <property type="entry name" value="Methylthiotransferase_CS"/>
</dbReference>
<dbReference type="InterPro" id="IPR006638">
    <property type="entry name" value="Elp3/MiaA/NifB-like_rSAM"/>
</dbReference>
<dbReference type="InterPro" id="IPR006463">
    <property type="entry name" value="MiaB_methiolase"/>
</dbReference>
<comment type="subunit">
    <text evidence="10">Monomer.</text>
</comment>
<keyword evidence="5 10" id="KW-0949">S-adenosyl-L-methionine</keyword>
<name>A0ABS8BIA2_9NEIS</name>
<comment type="caution">
    <text evidence="14">The sequence shown here is derived from an EMBL/GenBank/DDBJ whole genome shotgun (WGS) entry which is preliminary data.</text>
</comment>
<sequence length="447" mass="50224">MSKKVFIKTFGCQMNEYDSDKMVDVLHAADGLVKTDNVEEADIILFNTCSVREKAQEKVFSDLGRVRELKLANPNIVIGVGGCVASQEGDAIIKRAPYVDIVFGPQTLHRLPELIAEKRKSGISQVDISFPEIEKFDHLPPARVEGGAAYVSIMEGCSKYCSFCVVPYTRGEEVSRPFEDILTEVAHLAQQGVKELHLLGQNVNAYRGVILDGEDAGEIADLATLLEYVHEIPGIERIRYTTSHPKEMTARIIDCYRTLPKLCSQLHLPVQAGSDRVLVNMKRGYTTLEYKSVIRKLREARPDLCFSSDFIVGFPGETEEDFERTMKLIEDVGFDTSYSFVYSRRPGTPAADLPDDVPEAIKLARLQRMQKRLEQQAEAINLSMIGSVQRVLVERFAKKDKTELAGRTDNNRIVNFEGSPRLMNQFVEVRITDAFPRSLRGEIIIAE</sequence>
<dbReference type="PROSITE" id="PS51449">
    <property type="entry name" value="MTTASE_N"/>
    <property type="match status" value="1"/>
</dbReference>
<gene>
    <name evidence="10 14" type="primary">miaB</name>
    <name evidence="14" type="ORF">LG219_03875</name>
</gene>
<dbReference type="PANTHER" id="PTHR43020">
    <property type="entry name" value="CDK5 REGULATORY SUBUNIT-ASSOCIATED PROTEIN 1"/>
    <property type="match status" value="1"/>
</dbReference>
<dbReference type="SMART" id="SM00729">
    <property type="entry name" value="Elp3"/>
    <property type="match status" value="1"/>
</dbReference>
<feature type="binding site" evidence="10">
    <location>
        <position position="161"/>
    </location>
    <ligand>
        <name>[4Fe-4S] cluster</name>
        <dbReference type="ChEBI" id="CHEBI:49883"/>
        <label>2</label>
        <note>4Fe-4S-S-AdoMet</note>
    </ligand>
</feature>
<feature type="binding site" evidence="10">
    <location>
        <position position="12"/>
    </location>
    <ligand>
        <name>[4Fe-4S] cluster</name>
        <dbReference type="ChEBI" id="CHEBI:49883"/>
        <label>1</label>
    </ligand>
</feature>
<feature type="binding site" evidence="10">
    <location>
        <position position="49"/>
    </location>
    <ligand>
        <name>[4Fe-4S] cluster</name>
        <dbReference type="ChEBI" id="CHEBI:49883"/>
        <label>1</label>
    </ligand>
</feature>
<comment type="cofactor">
    <cofactor evidence="10">
        <name>[4Fe-4S] cluster</name>
        <dbReference type="ChEBI" id="CHEBI:49883"/>
    </cofactor>
    <text evidence="10">Binds 2 [4Fe-4S] clusters. One cluster is coordinated with 3 cysteines and an exchangeable S-adenosyl-L-methionine.</text>
</comment>
<evidence type="ECO:0000256" key="1">
    <source>
        <dbReference type="ARBA" id="ARBA00003234"/>
    </source>
</evidence>
<dbReference type="InterPro" id="IPR058240">
    <property type="entry name" value="rSAM_sf"/>
</dbReference>
<accession>A0ABS8BIA2</accession>
<feature type="binding site" evidence="10">
    <location>
        <position position="157"/>
    </location>
    <ligand>
        <name>[4Fe-4S] cluster</name>
        <dbReference type="ChEBI" id="CHEBI:49883"/>
        <label>2</label>
        <note>4Fe-4S-S-AdoMet</note>
    </ligand>
</feature>
<comment type="subcellular location">
    <subcellularLocation>
        <location evidence="10">Cytoplasm</location>
    </subcellularLocation>
</comment>
<evidence type="ECO:0000256" key="4">
    <source>
        <dbReference type="ARBA" id="ARBA00022679"/>
    </source>
</evidence>
<dbReference type="EC" id="2.8.4.3" evidence="9 10"/>
<dbReference type="InterPro" id="IPR023404">
    <property type="entry name" value="rSAM_horseshoe"/>
</dbReference>
<feature type="domain" description="MTTase N-terminal" evidence="12">
    <location>
        <begin position="3"/>
        <end position="120"/>
    </location>
</feature>
<proteinExistence type="inferred from homology"/>
<dbReference type="InterPro" id="IPR038135">
    <property type="entry name" value="Methylthiotransferase_N_sf"/>
</dbReference>
<evidence type="ECO:0000259" key="11">
    <source>
        <dbReference type="PROSITE" id="PS50926"/>
    </source>
</evidence>
<organism evidence="14 15">
    <name type="scientific">Deefgea salmonis</name>
    <dbReference type="NCBI Taxonomy" id="2875502"/>
    <lineage>
        <taxon>Bacteria</taxon>
        <taxon>Pseudomonadati</taxon>
        <taxon>Pseudomonadota</taxon>
        <taxon>Betaproteobacteria</taxon>
        <taxon>Neisseriales</taxon>
        <taxon>Chitinibacteraceae</taxon>
        <taxon>Deefgea</taxon>
    </lineage>
</organism>
<dbReference type="GO" id="GO:0035597">
    <property type="term" value="F:tRNA-2-methylthio-N(6)-dimethylallyladenosine(37) synthase activity"/>
    <property type="evidence" value="ECO:0007669"/>
    <property type="project" value="UniProtKB-EC"/>
</dbReference>
<evidence type="ECO:0000313" key="15">
    <source>
        <dbReference type="Proteomes" id="UP001198034"/>
    </source>
</evidence>
<feature type="domain" description="TRAM" evidence="11">
    <location>
        <begin position="382"/>
        <end position="445"/>
    </location>
</feature>
<dbReference type="NCBIfam" id="TIGR00089">
    <property type="entry name" value="MiaB/RimO family radical SAM methylthiotransferase"/>
    <property type="match status" value="1"/>
</dbReference>
<dbReference type="RefSeq" id="WP_226763231.1">
    <property type="nucleotide sequence ID" value="NZ_JAJAWG010000002.1"/>
</dbReference>
<dbReference type="Pfam" id="PF00919">
    <property type="entry name" value="UPF0004"/>
    <property type="match status" value="1"/>
</dbReference>
<keyword evidence="10" id="KW-0819">tRNA processing</keyword>
<evidence type="ECO:0000259" key="13">
    <source>
        <dbReference type="PROSITE" id="PS51918"/>
    </source>
</evidence>
<dbReference type="EMBL" id="JAJAWG010000002">
    <property type="protein sequence ID" value="MCB5195430.1"/>
    <property type="molecule type" value="Genomic_DNA"/>
</dbReference>
<evidence type="ECO:0000256" key="9">
    <source>
        <dbReference type="ARBA" id="ARBA00033765"/>
    </source>
</evidence>
<dbReference type="SFLD" id="SFLDS00029">
    <property type="entry name" value="Radical_SAM"/>
    <property type="match status" value="1"/>
</dbReference>
<evidence type="ECO:0000256" key="7">
    <source>
        <dbReference type="ARBA" id="ARBA00023004"/>
    </source>
</evidence>
<evidence type="ECO:0000256" key="6">
    <source>
        <dbReference type="ARBA" id="ARBA00022723"/>
    </source>
</evidence>
<dbReference type="Pfam" id="PF01938">
    <property type="entry name" value="TRAM"/>
    <property type="match status" value="1"/>
</dbReference>
<protein>
    <recommendedName>
        <fullName evidence="9 10">tRNA-2-methylthio-N(6)-dimethylallyladenosine synthase</fullName>
        <ecNumber evidence="9 10">2.8.4.3</ecNumber>
    </recommendedName>
    <alternativeName>
        <fullName evidence="10">(Dimethylallyl)adenosine tRNA methylthiotransferase MiaB</fullName>
    </alternativeName>
    <alternativeName>
        <fullName evidence="10">tRNA-i(6)A37 methylthiotransferase</fullName>
    </alternativeName>
</protein>
<keyword evidence="4 10" id="KW-0808">Transferase</keyword>
<keyword evidence="15" id="KW-1185">Reference proteome</keyword>
<dbReference type="CDD" id="cd01335">
    <property type="entry name" value="Radical_SAM"/>
    <property type="match status" value="1"/>
</dbReference>
<keyword evidence="3 10" id="KW-0963">Cytoplasm</keyword>
<dbReference type="SFLD" id="SFLDF00273">
    <property type="entry name" value="(dimethylallyl)adenosine_tRNA"/>
    <property type="match status" value="1"/>
</dbReference>
<keyword evidence="7 10" id="KW-0408">Iron</keyword>
<evidence type="ECO:0000256" key="8">
    <source>
        <dbReference type="ARBA" id="ARBA00023014"/>
    </source>
</evidence>
<feature type="domain" description="Radical SAM core" evidence="13">
    <location>
        <begin position="143"/>
        <end position="379"/>
    </location>
</feature>
<dbReference type="InterPro" id="IPR005839">
    <property type="entry name" value="Methylthiotransferase"/>
</dbReference>
<dbReference type="Gene3D" id="3.40.50.12160">
    <property type="entry name" value="Methylthiotransferase, N-terminal domain"/>
    <property type="match status" value="1"/>
</dbReference>
<comment type="function">
    <text evidence="1 10">Catalyzes the methylthiolation of N6-(dimethylallyl)adenosine (i(6)A), leading to the formation of 2-methylthio-N6-(dimethylallyl)adenosine (ms(2)i(6)A) at position 37 in tRNAs that read codons beginning with uridine.</text>
</comment>
<dbReference type="PROSITE" id="PS51918">
    <property type="entry name" value="RADICAL_SAM"/>
    <property type="match status" value="1"/>
</dbReference>
<dbReference type="PROSITE" id="PS01278">
    <property type="entry name" value="MTTASE_RADICAL"/>
    <property type="match status" value="1"/>
</dbReference>
<evidence type="ECO:0000256" key="5">
    <source>
        <dbReference type="ARBA" id="ARBA00022691"/>
    </source>
</evidence>
<dbReference type="SFLD" id="SFLDG01082">
    <property type="entry name" value="B12-binding_domain_containing"/>
    <property type="match status" value="1"/>
</dbReference>
<dbReference type="InterPro" id="IPR013848">
    <property type="entry name" value="Methylthiotransferase_N"/>
</dbReference>
<dbReference type="Proteomes" id="UP001198034">
    <property type="component" value="Unassembled WGS sequence"/>
</dbReference>
<comment type="catalytic activity">
    <reaction evidence="10">
        <text>N(6)-dimethylallyladenosine(37) in tRNA + (sulfur carrier)-SH + AH2 + 2 S-adenosyl-L-methionine = 2-methylsulfanyl-N(6)-dimethylallyladenosine(37) in tRNA + (sulfur carrier)-H + 5'-deoxyadenosine + L-methionine + A + S-adenosyl-L-homocysteine + 2 H(+)</text>
        <dbReference type="Rhea" id="RHEA:37067"/>
        <dbReference type="Rhea" id="RHEA-COMP:10375"/>
        <dbReference type="Rhea" id="RHEA-COMP:10376"/>
        <dbReference type="Rhea" id="RHEA-COMP:14737"/>
        <dbReference type="Rhea" id="RHEA-COMP:14739"/>
        <dbReference type="ChEBI" id="CHEBI:13193"/>
        <dbReference type="ChEBI" id="CHEBI:15378"/>
        <dbReference type="ChEBI" id="CHEBI:17319"/>
        <dbReference type="ChEBI" id="CHEBI:17499"/>
        <dbReference type="ChEBI" id="CHEBI:29917"/>
        <dbReference type="ChEBI" id="CHEBI:57844"/>
        <dbReference type="ChEBI" id="CHEBI:57856"/>
        <dbReference type="ChEBI" id="CHEBI:59789"/>
        <dbReference type="ChEBI" id="CHEBI:64428"/>
        <dbReference type="ChEBI" id="CHEBI:74415"/>
        <dbReference type="ChEBI" id="CHEBI:74417"/>
        <dbReference type="EC" id="2.8.4.3"/>
    </reaction>
</comment>
<dbReference type="SFLD" id="SFLDG01061">
    <property type="entry name" value="methylthiotransferase"/>
    <property type="match status" value="1"/>
</dbReference>
<dbReference type="PANTHER" id="PTHR43020:SF2">
    <property type="entry name" value="MITOCHONDRIAL TRNA METHYLTHIOTRANSFERASE CDK5RAP1"/>
    <property type="match status" value="1"/>
</dbReference>
<dbReference type="PROSITE" id="PS50926">
    <property type="entry name" value="TRAM"/>
    <property type="match status" value="1"/>
</dbReference>
<feature type="binding site" evidence="10">
    <location>
        <position position="83"/>
    </location>
    <ligand>
        <name>[4Fe-4S] cluster</name>
        <dbReference type="ChEBI" id="CHEBI:49883"/>
        <label>1</label>
    </ligand>
</feature>
<dbReference type="HAMAP" id="MF_01864">
    <property type="entry name" value="tRNA_metthiotr_MiaB"/>
    <property type="match status" value="1"/>
</dbReference>
<keyword evidence="6 10" id="KW-0479">Metal-binding</keyword>
<keyword evidence="8 10" id="KW-0411">Iron-sulfur</keyword>
<dbReference type="InterPro" id="IPR007197">
    <property type="entry name" value="rSAM"/>
</dbReference>
<comment type="similarity">
    <text evidence="10">Belongs to the methylthiotransferase family. MiaB subfamily.</text>
</comment>
<dbReference type="SUPFAM" id="SSF102114">
    <property type="entry name" value="Radical SAM enzymes"/>
    <property type="match status" value="1"/>
</dbReference>
<evidence type="ECO:0000256" key="3">
    <source>
        <dbReference type="ARBA" id="ARBA00022490"/>
    </source>
</evidence>
<dbReference type="Pfam" id="PF04055">
    <property type="entry name" value="Radical_SAM"/>
    <property type="match status" value="1"/>
</dbReference>
<evidence type="ECO:0000259" key="12">
    <source>
        <dbReference type="PROSITE" id="PS51449"/>
    </source>
</evidence>
<evidence type="ECO:0000256" key="2">
    <source>
        <dbReference type="ARBA" id="ARBA00022485"/>
    </source>
</evidence>
<dbReference type="Gene3D" id="3.80.30.20">
    <property type="entry name" value="tm_1862 like domain"/>
    <property type="match status" value="1"/>
</dbReference>
<evidence type="ECO:0000256" key="10">
    <source>
        <dbReference type="HAMAP-Rule" id="MF_01864"/>
    </source>
</evidence>
<dbReference type="InterPro" id="IPR002792">
    <property type="entry name" value="TRAM_dom"/>
</dbReference>
<reference evidence="14 15" key="1">
    <citation type="submission" date="2021-10" db="EMBL/GenBank/DDBJ databases">
        <authorList>
            <person name="Chen M."/>
        </authorList>
    </citation>
    <scope>NUCLEOTIDE SEQUENCE [LARGE SCALE GENOMIC DNA]</scope>
    <source>
        <strain evidence="14 15">H3-26</strain>
    </source>
</reference>
<evidence type="ECO:0000313" key="14">
    <source>
        <dbReference type="EMBL" id="MCB5195430.1"/>
    </source>
</evidence>
<keyword evidence="2 10" id="KW-0004">4Fe-4S</keyword>
<dbReference type="NCBIfam" id="TIGR01574">
    <property type="entry name" value="miaB-methiolase"/>
    <property type="match status" value="1"/>
</dbReference>